<accession>A0AAN7NTD7</accession>
<proteinExistence type="predicted"/>
<organism evidence="1 2">
    <name type="scientific">Mycteria americana</name>
    <name type="common">Wood stork</name>
    <dbReference type="NCBI Taxonomy" id="33587"/>
    <lineage>
        <taxon>Eukaryota</taxon>
        <taxon>Metazoa</taxon>
        <taxon>Chordata</taxon>
        <taxon>Craniata</taxon>
        <taxon>Vertebrata</taxon>
        <taxon>Euteleostomi</taxon>
        <taxon>Archelosauria</taxon>
        <taxon>Archosauria</taxon>
        <taxon>Dinosauria</taxon>
        <taxon>Saurischia</taxon>
        <taxon>Theropoda</taxon>
        <taxon>Coelurosauria</taxon>
        <taxon>Aves</taxon>
        <taxon>Neognathae</taxon>
        <taxon>Neoaves</taxon>
        <taxon>Aequornithes</taxon>
        <taxon>Ciconiiformes</taxon>
        <taxon>Ciconiidae</taxon>
        <taxon>Mycteria</taxon>
    </lineage>
</organism>
<reference evidence="1 2" key="1">
    <citation type="journal article" date="2023" name="J. Hered.">
        <title>Chromosome-level genome of the wood stork (Mycteria americana) provides insight into avian chromosome evolution.</title>
        <authorList>
            <person name="Flamio R. Jr."/>
            <person name="Ramstad K.M."/>
        </authorList>
    </citation>
    <scope>NUCLEOTIDE SEQUENCE [LARGE SCALE GENOMIC DNA]</scope>
    <source>
        <strain evidence="1">JAX WOST 10</strain>
    </source>
</reference>
<dbReference type="EMBL" id="JAUNZN010000001">
    <property type="protein sequence ID" value="KAK4830651.1"/>
    <property type="molecule type" value="Genomic_DNA"/>
</dbReference>
<name>A0AAN7NTD7_MYCAM</name>
<evidence type="ECO:0000313" key="2">
    <source>
        <dbReference type="Proteomes" id="UP001333110"/>
    </source>
</evidence>
<dbReference type="AlphaFoldDB" id="A0AAN7NTD7"/>
<evidence type="ECO:0000313" key="1">
    <source>
        <dbReference type="EMBL" id="KAK4830651.1"/>
    </source>
</evidence>
<protein>
    <submittedName>
        <fullName evidence="1">Uncharacterized protein</fullName>
    </submittedName>
</protein>
<comment type="caution">
    <text evidence="1">The sequence shown here is derived from an EMBL/GenBank/DDBJ whole genome shotgun (WGS) entry which is preliminary data.</text>
</comment>
<sequence length="152" mass="17439">MLTGPDDLLVLYVPRDGIQDDLLHNLPQHQESQNRIGWKRPLSPSPTVNLTLPRPPLYHVPKHLIQTSFKYFQGWQLNHFPGQPVPMLDNPFSEVVVESNKVFPQPPFLQAKQPQFPQMLLIRLLLQTLHQLRCPSLHTLQHLHVPLVVGGP</sequence>
<gene>
    <name evidence="1" type="ORF">QYF61_012494</name>
</gene>
<keyword evidence="2" id="KW-1185">Reference proteome</keyword>
<dbReference type="Proteomes" id="UP001333110">
    <property type="component" value="Unassembled WGS sequence"/>
</dbReference>